<keyword evidence="2" id="KW-0805">Transcription regulation</keyword>
<dbReference type="Pfam" id="PF03466">
    <property type="entry name" value="LysR_substrate"/>
    <property type="match status" value="1"/>
</dbReference>
<dbReference type="InterPro" id="IPR050389">
    <property type="entry name" value="LysR-type_TF"/>
</dbReference>
<evidence type="ECO:0000313" key="6">
    <source>
        <dbReference type="EMBL" id="ROV58010.1"/>
    </source>
</evidence>
<sequence>MDFLALSRISLKHLTVLHVMLSTNSVTQTANTLYVTASSVSKIISQLREQLNDELFYRDGSHLVPTPFALSIAPQIHKILASMNGILHQGDFKPETFTGSVSLSMRESTFELFAAKINQICSKLPQASQIKVYAKEQMSFDALIRGQVDFMLLPHDISQPPTKSHELVWQQILSDEMVCLMSPEHPLVDQPLTVEAYLAYQHIGIHDKDLSEPFFEQNLKQQHGERKVAISVSDFGSAAVMCHQSNYLLTCSKMWASKAFQANGLVQKTLPFEYGKVAYSLVWNQASLNDPALQWLHSQLLDNN</sequence>
<proteinExistence type="inferred from homology"/>
<comment type="similarity">
    <text evidence="1">Belongs to the LysR transcriptional regulatory family.</text>
</comment>
<dbReference type="PROSITE" id="PS50931">
    <property type="entry name" value="HTH_LYSR"/>
    <property type="match status" value="1"/>
</dbReference>
<keyword evidence="3" id="KW-0238">DNA-binding</keyword>
<reference evidence="6 7" key="1">
    <citation type="submission" date="2018-11" db="EMBL/GenBank/DDBJ databases">
        <title>Vibrio ponticus strain CAIM 1751 pathogenic for the snapper Lutjanus guttatus.</title>
        <authorList>
            <person name="Soto-Rodriguez S."/>
            <person name="Lozano-Olvera R."/>
            <person name="Gomez-Gil B."/>
        </authorList>
    </citation>
    <scope>NUCLEOTIDE SEQUENCE [LARGE SCALE GENOMIC DNA]</scope>
    <source>
        <strain evidence="6 7">CAIM 1751</strain>
    </source>
</reference>
<evidence type="ECO:0000256" key="2">
    <source>
        <dbReference type="ARBA" id="ARBA00023015"/>
    </source>
</evidence>
<keyword evidence="4" id="KW-0804">Transcription</keyword>
<dbReference type="InterPro" id="IPR036390">
    <property type="entry name" value="WH_DNA-bd_sf"/>
</dbReference>
<dbReference type="AlphaFoldDB" id="A0A3N3DU71"/>
<dbReference type="GO" id="GO:0003700">
    <property type="term" value="F:DNA-binding transcription factor activity"/>
    <property type="evidence" value="ECO:0007669"/>
    <property type="project" value="InterPro"/>
</dbReference>
<comment type="caution">
    <text evidence="6">The sequence shown here is derived from an EMBL/GenBank/DDBJ whole genome shotgun (WGS) entry which is preliminary data.</text>
</comment>
<name>A0A3N3DU71_9VIBR</name>
<evidence type="ECO:0000256" key="1">
    <source>
        <dbReference type="ARBA" id="ARBA00009437"/>
    </source>
</evidence>
<dbReference type="InterPro" id="IPR036388">
    <property type="entry name" value="WH-like_DNA-bd_sf"/>
</dbReference>
<evidence type="ECO:0000259" key="5">
    <source>
        <dbReference type="PROSITE" id="PS50931"/>
    </source>
</evidence>
<organism evidence="6 7">
    <name type="scientific">Vibrio ponticus</name>
    <dbReference type="NCBI Taxonomy" id="265668"/>
    <lineage>
        <taxon>Bacteria</taxon>
        <taxon>Pseudomonadati</taxon>
        <taxon>Pseudomonadota</taxon>
        <taxon>Gammaproteobacteria</taxon>
        <taxon>Vibrionales</taxon>
        <taxon>Vibrionaceae</taxon>
        <taxon>Vibrio</taxon>
    </lineage>
</organism>
<gene>
    <name evidence="6" type="ORF">EGH82_20395</name>
</gene>
<dbReference type="Pfam" id="PF00126">
    <property type="entry name" value="HTH_1"/>
    <property type="match status" value="1"/>
</dbReference>
<dbReference type="PANTHER" id="PTHR30118:SF12">
    <property type="entry name" value="TRANSCRIPTIONAL REGULATOR LYSR FAMILY"/>
    <property type="match status" value="1"/>
</dbReference>
<accession>A0A3N3DU71</accession>
<dbReference type="PANTHER" id="PTHR30118">
    <property type="entry name" value="HTH-TYPE TRANSCRIPTIONAL REGULATOR LEUO-RELATED"/>
    <property type="match status" value="1"/>
</dbReference>
<dbReference type="GO" id="GO:0003677">
    <property type="term" value="F:DNA binding"/>
    <property type="evidence" value="ECO:0007669"/>
    <property type="project" value="UniProtKB-KW"/>
</dbReference>
<dbReference type="RefSeq" id="WP_123783457.1">
    <property type="nucleotide sequence ID" value="NZ_RKIK01000098.1"/>
</dbReference>
<dbReference type="SUPFAM" id="SSF53850">
    <property type="entry name" value="Periplasmic binding protein-like II"/>
    <property type="match status" value="1"/>
</dbReference>
<dbReference type="CDD" id="cd08417">
    <property type="entry name" value="PBP2_Nitroaromatics_like"/>
    <property type="match status" value="1"/>
</dbReference>
<dbReference type="Proteomes" id="UP000278792">
    <property type="component" value="Unassembled WGS sequence"/>
</dbReference>
<dbReference type="SUPFAM" id="SSF46785">
    <property type="entry name" value="Winged helix' DNA-binding domain"/>
    <property type="match status" value="1"/>
</dbReference>
<evidence type="ECO:0000313" key="7">
    <source>
        <dbReference type="Proteomes" id="UP000278792"/>
    </source>
</evidence>
<dbReference type="Gene3D" id="3.40.190.10">
    <property type="entry name" value="Periplasmic binding protein-like II"/>
    <property type="match status" value="2"/>
</dbReference>
<dbReference type="InterPro" id="IPR000847">
    <property type="entry name" value="LysR_HTH_N"/>
</dbReference>
<feature type="domain" description="HTH lysR-type" evidence="5">
    <location>
        <begin position="9"/>
        <end position="66"/>
    </location>
</feature>
<dbReference type="Gene3D" id="1.10.10.10">
    <property type="entry name" value="Winged helix-like DNA-binding domain superfamily/Winged helix DNA-binding domain"/>
    <property type="match status" value="1"/>
</dbReference>
<evidence type="ECO:0000256" key="3">
    <source>
        <dbReference type="ARBA" id="ARBA00023125"/>
    </source>
</evidence>
<dbReference type="EMBL" id="RKIK01000098">
    <property type="protein sequence ID" value="ROV58010.1"/>
    <property type="molecule type" value="Genomic_DNA"/>
</dbReference>
<protein>
    <submittedName>
        <fullName evidence="6">LysR family transcriptional regulator</fullName>
    </submittedName>
</protein>
<evidence type="ECO:0000256" key="4">
    <source>
        <dbReference type="ARBA" id="ARBA00023163"/>
    </source>
</evidence>
<dbReference type="InterPro" id="IPR005119">
    <property type="entry name" value="LysR_subst-bd"/>
</dbReference>
<dbReference type="InterPro" id="IPR037402">
    <property type="entry name" value="YidZ_PBP2"/>
</dbReference>